<dbReference type="Proteomes" id="UP001596403">
    <property type="component" value="Unassembled WGS sequence"/>
</dbReference>
<comment type="caution">
    <text evidence="2">The sequence shown here is derived from an EMBL/GenBank/DDBJ whole genome shotgun (WGS) entry which is preliminary data.</text>
</comment>
<keyword evidence="1" id="KW-1133">Transmembrane helix</keyword>
<sequence>MDWNELMKVVGTFGGIASVSACVAAFVGKLISSRAIESHRAKLVLQLETHKSELNSVADRQRLLLKRQELMFEREYIAASEFYRLFTEVMPDAWAPDLDWGDAQVRIAENFNKHEAALKAFLISHSASLSQTVRHTVERAKQVATEGVFEVGHDTGGEGYEDNETPHENVQRLVDEFYELVKEANTQIRLDLESGSFSQNKNTASI</sequence>
<dbReference type="EMBL" id="JBHSWA010000001">
    <property type="protein sequence ID" value="MFC6640772.1"/>
    <property type="molecule type" value="Genomic_DNA"/>
</dbReference>
<keyword evidence="3" id="KW-1185">Reference proteome</keyword>
<name>A0ABW1YU65_9RHOB</name>
<accession>A0ABW1YU65</accession>
<gene>
    <name evidence="2" type="ORF">ACFQAU_02565</name>
</gene>
<organism evidence="2 3">
    <name type="scientific">Sulfitobacter profundi</name>
    <dbReference type="NCBI Taxonomy" id="2679961"/>
    <lineage>
        <taxon>Bacteria</taxon>
        <taxon>Pseudomonadati</taxon>
        <taxon>Pseudomonadota</taxon>
        <taxon>Alphaproteobacteria</taxon>
        <taxon>Rhodobacterales</taxon>
        <taxon>Roseobacteraceae</taxon>
        <taxon>Sulfitobacter</taxon>
    </lineage>
</organism>
<evidence type="ECO:0000256" key="1">
    <source>
        <dbReference type="SAM" id="Phobius"/>
    </source>
</evidence>
<dbReference type="RefSeq" id="WP_132446949.1">
    <property type="nucleotide sequence ID" value="NZ_JBHSWA010000001.1"/>
</dbReference>
<reference evidence="3" key="1">
    <citation type="journal article" date="2019" name="Int. J. Syst. Evol. Microbiol.">
        <title>The Global Catalogue of Microorganisms (GCM) 10K type strain sequencing project: providing services to taxonomists for standard genome sequencing and annotation.</title>
        <authorList>
            <consortium name="The Broad Institute Genomics Platform"/>
            <consortium name="The Broad Institute Genome Sequencing Center for Infectious Disease"/>
            <person name="Wu L."/>
            <person name="Ma J."/>
        </authorList>
    </citation>
    <scope>NUCLEOTIDE SEQUENCE [LARGE SCALE GENOMIC DNA]</scope>
    <source>
        <strain evidence="3">NBRC 111368</strain>
    </source>
</reference>
<protein>
    <submittedName>
        <fullName evidence="2">Uncharacterized protein</fullName>
    </submittedName>
</protein>
<keyword evidence="1" id="KW-0472">Membrane</keyword>
<proteinExistence type="predicted"/>
<feature type="transmembrane region" description="Helical" evidence="1">
    <location>
        <begin position="12"/>
        <end position="32"/>
    </location>
</feature>
<evidence type="ECO:0000313" key="3">
    <source>
        <dbReference type="Proteomes" id="UP001596403"/>
    </source>
</evidence>
<evidence type="ECO:0000313" key="2">
    <source>
        <dbReference type="EMBL" id="MFC6640772.1"/>
    </source>
</evidence>
<keyword evidence="1" id="KW-0812">Transmembrane</keyword>